<proteinExistence type="predicted"/>
<evidence type="ECO:0008006" key="4">
    <source>
        <dbReference type="Google" id="ProtNLM"/>
    </source>
</evidence>
<evidence type="ECO:0000313" key="2">
    <source>
        <dbReference type="EMBL" id="RII82979.1"/>
    </source>
</evidence>
<feature type="compositionally biased region" description="Pro residues" evidence="1">
    <location>
        <begin position="193"/>
        <end position="205"/>
    </location>
</feature>
<dbReference type="NCBIfam" id="NF012196">
    <property type="entry name" value="Ig_like_ice"/>
    <property type="match status" value="5"/>
</dbReference>
<evidence type="ECO:0000313" key="3">
    <source>
        <dbReference type="Proteomes" id="UP000266483"/>
    </source>
</evidence>
<sequence length="700" mass="69220">MATGFATVVEVTGEAWVRSADGSLVAVKLGDQIPLDAEIVTGDVSSVELTMENNPLVVVGSNQVFAVEPSLDIPDVDPSEASVPSNPDVAGLAQALEAGQDPFSALAPTAAVIQNNERAFSIDQSETSDVANVDSVENLVRILGIQQATLPLNAQVTREVDPLVQTLTGPELETTQGQGGATGREDADRGRPFDPPAGPPAPPPIANIAIANIASDNIINAAEARGTVRVFGAVGGTVSPGDTITLSIGGKTYTTAVGANGATWSIEVPGADLLSAGSISASLTTTNIAGLSATGTTSRPYLVDTDISASVTINPVTADNIVNSLESGQAVTLSGRVGGDVRAGDVVTITIGSATYTATVAANGVSWSVSVPGSVLAGNTAISARVTATDAAGNSATASSSQNYVVDTGVSASVEIDPITGDNIISAVESVGSVVLAGTVGGDVKDGDTVTVTVGENSYEATVSGGTWSVSVPGSVLAANSNVSASVTTTDVAGNSTSASSTQGYTVDTEIDASITVNDITSDNVINAAESGGDVTVSGSVGGDVQDGDTVTVTVGENSYEATVSGGTWSVSVPGSVLANNSNVSASVSTTDAAGNTANASTSQGYTVDTEIDASITVDDITADNIVNAAEADTDVTVSGSVGGDVQDGDTVTVTVNGQTYTTQVADDSWSVDVAGADLAADSAINVSVTTTDAAGNSAT</sequence>
<dbReference type="NCBIfam" id="NF033682">
    <property type="entry name" value="retention_LapA"/>
    <property type="match status" value="1"/>
</dbReference>
<organism evidence="2 3">
    <name type="scientific">Neopusillimonas maritima</name>
    <dbReference type="NCBI Taxonomy" id="2026239"/>
    <lineage>
        <taxon>Bacteria</taxon>
        <taxon>Pseudomonadati</taxon>
        <taxon>Pseudomonadota</taxon>
        <taxon>Betaproteobacteria</taxon>
        <taxon>Burkholderiales</taxon>
        <taxon>Alcaligenaceae</taxon>
        <taxon>Neopusillimonas</taxon>
    </lineage>
</organism>
<protein>
    <recommendedName>
        <fullName evidence="4">Ig-like domain-containing protein</fullName>
    </recommendedName>
</protein>
<name>A0ABX9MVI4_9BURK</name>
<feature type="non-terminal residue" evidence="2">
    <location>
        <position position="700"/>
    </location>
</feature>
<reference evidence="2 3" key="1">
    <citation type="submission" date="2017-08" db="EMBL/GenBank/DDBJ databases">
        <title>Pusillimonas indicus sp. nov., a member of the family Alcaligenaceae isolated from surface seawater.</title>
        <authorList>
            <person name="Li J."/>
        </authorList>
    </citation>
    <scope>NUCLEOTIDE SEQUENCE [LARGE SCALE GENOMIC DNA]</scope>
    <source>
        <strain evidence="2 3">17-4A</strain>
    </source>
</reference>
<dbReference type="InterPro" id="IPR047777">
    <property type="entry name" value="LapA-like_RM"/>
</dbReference>
<feature type="compositionally biased region" description="Polar residues" evidence="1">
    <location>
        <begin position="166"/>
        <end position="176"/>
    </location>
</feature>
<dbReference type="InterPro" id="IPR049826">
    <property type="entry name" value="Ig-like_ice"/>
</dbReference>
<dbReference type="InterPro" id="IPR013783">
    <property type="entry name" value="Ig-like_fold"/>
</dbReference>
<dbReference type="EMBL" id="NQOU01000002">
    <property type="protein sequence ID" value="RII82979.1"/>
    <property type="molecule type" value="Genomic_DNA"/>
</dbReference>
<keyword evidence="3" id="KW-1185">Reference proteome</keyword>
<dbReference type="NCBIfam" id="NF033510">
    <property type="entry name" value="Ca_tandemer"/>
    <property type="match status" value="5"/>
</dbReference>
<dbReference type="Proteomes" id="UP000266483">
    <property type="component" value="Unassembled WGS sequence"/>
</dbReference>
<evidence type="ECO:0000256" key="1">
    <source>
        <dbReference type="SAM" id="MobiDB-lite"/>
    </source>
</evidence>
<feature type="compositionally biased region" description="Basic and acidic residues" evidence="1">
    <location>
        <begin position="183"/>
        <end position="192"/>
    </location>
</feature>
<dbReference type="RefSeq" id="WP_119441392.1">
    <property type="nucleotide sequence ID" value="NZ_NQOU01000002.1"/>
</dbReference>
<gene>
    <name evidence="2" type="ORF">CJO09_04995</name>
</gene>
<comment type="caution">
    <text evidence="2">The sequence shown here is derived from an EMBL/GenBank/DDBJ whole genome shotgun (WGS) entry which is preliminary data.</text>
</comment>
<accession>A0ABX9MVI4</accession>
<dbReference type="Gene3D" id="2.60.40.10">
    <property type="entry name" value="Immunoglobulins"/>
    <property type="match status" value="5"/>
</dbReference>
<feature type="region of interest" description="Disordered" evidence="1">
    <location>
        <begin position="166"/>
        <end position="205"/>
    </location>
</feature>